<gene>
    <name evidence="5" type="ORF">SAMN05216410_2495</name>
</gene>
<dbReference type="UniPathway" id="UPA00124"/>
<dbReference type="AlphaFoldDB" id="A0A1G6QBI5"/>
<comment type="catalytic activity">
    <reaction evidence="4">
        <text>dTDP-4-dehydro-6-deoxy-alpha-D-glucose = dTDP-4-dehydro-beta-L-rhamnose</text>
        <dbReference type="Rhea" id="RHEA:16969"/>
        <dbReference type="ChEBI" id="CHEBI:57649"/>
        <dbReference type="ChEBI" id="CHEBI:62830"/>
        <dbReference type="EC" id="5.1.3.13"/>
    </reaction>
</comment>
<evidence type="ECO:0000256" key="2">
    <source>
        <dbReference type="PIRSR" id="PIRSR600888-1"/>
    </source>
</evidence>
<dbReference type="InterPro" id="IPR000888">
    <property type="entry name" value="RmlC-like"/>
</dbReference>
<dbReference type="PANTHER" id="PTHR21047:SF2">
    <property type="entry name" value="THYMIDINE DIPHOSPHO-4-KETO-RHAMNOSE 3,5-EPIMERASE"/>
    <property type="match status" value="1"/>
</dbReference>
<comment type="subunit">
    <text evidence="4">Homodimer.</text>
</comment>
<dbReference type="Pfam" id="PF00908">
    <property type="entry name" value="dTDP_sugar_isom"/>
    <property type="match status" value="1"/>
</dbReference>
<protein>
    <recommendedName>
        <fullName evidence="4">dTDP-4-dehydrorhamnose 3,5-epimerase</fullName>
        <ecNumber evidence="4">5.1.3.13</ecNumber>
    </recommendedName>
    <alternativeName>
        <fullName evidence="4">Thymidine diphospho-4-keto-rhamnose 3,5-epimerase</fullName>
    </alternativeName>
</protein>
<organism evidence="5 6">
    <name type="scientific">Sanguibacter gelidistatuariae</name>
    <dbReference type="NCBI Taxonomy" id="1814289"/>
    <lineage>
        <taxon>Bacteria</taxon>
        <taxon>Bacillati</taxon>
        <taxon>Actinomycetota</taxon>
        <taxon>Actinomycetes</taxon>
        <taxon>Micrococcales</taxon>
        <taxon>Sanguibacteraceae</taxon>
        <taxon>Sanguibacter</taxon>
    </lineage>
</organism>
<evidence type="ECO:0000256" key="1">
    <source>
        <dbReference type="ARBA" id="ARBA00010154"/>
    </source>
</evidence>
<comment type="pathway">
    <text evidence="4">Carbohydrate biosynthesis; dTDP-L-rhamnose biosynthesis.</text>
</comment>
<dbReference type="EC" id="5.1.3.13" evidence="4"/>
<feature type="active site" description="Proton acceptor" evidence="2">
    <location>
        <position position="66"/>
    </location>
</feature>
<keyword evidence="6" id="KW-1185">Reference proteome</keyword>
<dbReference type="SUPFAM" id="SSF51182">
    <property type="entry name" value="RmlC-like cupins"/>
    <property type="match status" value="1"/>
</dbReference>
<evidence type="ECO:0000313" key="6">
    <source>
        <dbReference type="Proteomes" id="UP000199039"/>
    </source>
</evidence>
<dbReference type="PANTHER" id="PTHR21047">
    <property type="entry name" value="DTDP-6-DEOXY-D-GLUCOSE-3,5 EPIMERASE"/>
    <property type="match status" value="1"/>
</dbReference>
<evidence type="ECO:0000313" key="5">
    <source>
        <dbReference type="EMBL" id="SDC89678.1"/>
    </source>
</evidence>
<keyword evidence="4" id="KW-0413">Isomerase</keyword>
<dbReference type="EMBL" id="FMYH01000004">
    <property type="protein sequence ID" value="SDC89678.1"/>
    <property type="molecule type" value="Genomic_DNA"/>
</dbReference>
<dbReference type="GO" id="GO:0000271">
    <property type="term" value="P:polysaccharide biosynthetic process"/>
    <property type="evidence" value="ECO:0007669"/>
    <property type="project" value="TreeGrafter"/>
</dbReference>
<dbReference type="Gene3D" id="2.60.120.10">
    <property type="entry name" value="Jelly Rolls"/>
    <property type="match status" value="1"/>
</dbReference>
<comment type="function">
    <text evidence="4">Catalyzes the epimerization of the C3' and C5'positions of dTDP-6-deoxy-D-xylo-4-hexulose, forming dTDP-6-deoxy-L-lyxo-4-hexulose.</text>
</comment>
<dbReference type="RefSeq" id="WP_342672061.1">
    <property type="nucleotide sequence ID" value="NZ_FMYH01000004.1"/>
</dbReference>
<dbReference type="GO" id="GO:0005829">
    <property type="term" value="C:cytosol"/>
    <property type="evidence" value="ECO:0007669"/>
    <property type="project" value="TreeGrafter"/>
</dbReference>
<proteinExistence type="inferred from homology"/>
<name>A0A1G6QBI5_9MICO</name>
<accession>A0A1G6QBI5</accession>
<dbReference type="Proteomes" id="UP000199039">
    <property type="component" value="Unassembled WGS sequence"/>
</dbReference>
<dbReference type="CDD" id="cd00438">
    <property type="entry name" value="cupin_RmlC"/>
    <property type="match status" value="1"/>
</dbReference>
<reference evidence="5 6" key="1">
    <citation type="submission" date="2016-09" db="EMBL/GenBank/DDBJ databases">
        <authorList>
            <person name="Capua I."/>
            <person name="De Benedictis P."/>
            <person name="Joannis T."/>
            <person name="Lombin L.H."/>
            <person name="Cattoli G."/>
        </authorList>
    </citation>
    <scope>NUCLEOTIDE SEQUENCE [LARGE SCALE GENOMIC DNA]</scope>
    <source>
        <strain evidence="5 6">ISLP-3</strain>
    </source>
</reference>
<dbReference type="STRING" id="1814289.SAMN05216410_2495"/>
<dbReference type="NCBIfam" id="TIGR01221">
    <property type="entry name" value="rmlC"/>
    <property type="match status" value="1"/>
</dbReference>
<dbReference type="InterPro" id="IPR011051">
    <property type="entry name" value="RmlC_Cupin_sf"/>
</dbReference>
<sequence>MLPIMEIIETSIAGLIMFRPTPHRDERGYFARSLDVNYLRQAGIDPAGFVQENQSRSYQGVIRGLHGRSGGGEAKLVRCAHGAVLDIAIDARPGSPTFGKMETFLLDDQVCTQVYIPRGFLHGYQALTSVTDFIYRIDDFYGPDEDVTVNYLDPDLAVPWPAPITVVSERDRAAGSWADYSASLTL</sequence>
<evidence type="ECO:0000256" key="4">
    <source>
        <dbReference type="RuleBase" id="RU364069"/>
    </source>
</evidence>
<dbReference type="GO" id="GO:0008830">
    <property type="term" value="F:dTDP-4-dehydrorhamnose 3,5-epimerase activity"/>
    <property type="evidence" value="ECO:0007669"/>
    <property type="project" value="UniProtKB-UniRule"/>
</dbReference>
<feature type="site" description="Participates in a stacking interaction with the thymidine ring of dTDP-4-oxo-6-deoxyglucose" evidence="3">
    <location>
        <position position="141"/>
    </location>
</feature>
<evidence type="ECO:0000256" key="3">
    <source>
        <dbReference type="PIRSR" id="PIRSR600888-3"/>
    </source>
</evidence>
<dbReference type="InterPro" id="IPR014710">
    <property type="entry name" value="RmlC-like_jellyroll"/>
</dbReference>
<comment type="similarity">
    <text evidence="1 4">Belongs to the dTDP-4-dehydrorhamnose 3,5-epimerase family.</text>
</comment>
<dbReference type="GO" id="GO:0019305">
    <property type="term" value="P:dTDP-rhamnose biosynthetic process"/>
    <property type="evidence" value="ECO:0007669"/>
    <property type="project" value="UniProtKB-UniRule"/>
</dbReference>
<feature type="active site" description="Proton donor" evidence="2">
    <location>
        <position position="135"/>
    </location>
</feature>